<dbReference type="PANTHER" id="PTHR33744">
    <property type="entry name" value="CARBOHYDRATE DIACID REGULATOR"/>
    <property type="match status" value="1"/>
</dbReference>
<dbReference type="InterPro" id="IPR008599">
    <property type="entry name" value="Diacid_rec"/>
</dbReference>
<evidence type="ECO:0000313" key="6">
    <source>
        <dbReference type="Proteomes" id="UP000217083"/>
    </source>
</evidence>
<dbReference type="Proteomes" id="UP000217083">
    <property type="component" value="Unassembled WGS sequence"/>
</dbReference>
<evidence type="ECO:0008006" key="7">
    <source>
        <dbReference type="Google" id="ProtNLM"/>
    </source>
</evidence>
<reference evidence="5 6" key="2">
    <citation type="submission" date="2017-09" db="EMBL/GenBank/DDBJ databases">
        <title>Bacillus patelloidae sp. nov., isolated from the intestinal tract of a marine limpet.</title>
        <authorList>
            <person name="Liu R."/>
            <person name="Dong C."/>
            <person name="Shao Z."/>
        </authorList>
    </citation>
    <scope>NUCLEOTIDE SEQUENCE [LARGE SCALE GENOMIC DNA]</scope>
    <source>
        <strain evidence="5 6">SA5d-4</strain>
    </source>
</reference>
<sequence length="386" mass="44470">MKITRQLAEPILKKLSGFLDYKINVMNEKGMIVASSDTERINQIHEGAVYVISNKKQLVISPEDQELYAGSKPGVNLPIEYFDEIVGVVGVTGDPKELYKFAKIIKITVEVMIQQVYVNNQMQYKNRLVEGWIHDLVSPTNFNKKVVEKNGENLLGIDFKIERTIILISLPDLTPNNWQSFETMVKLSEKKSDILRLITKEIAESSICSFINNDTCLVAIESKGKNITNERFIAKDIHKKLKLLNINSFVGIGNGYTGVEGYRNSYYQAKQCLEIIQLFKTEEPISHISDWKLERILVNIPEKTRNELIEEFLSNKKPLSAESLHTLEVFFKNQLRVNDTALALNIHRNTLQYRLDRVYKQVGLNPRNFNDASILMIVMFFYKMKR</sequence>
<dbReference type="InterPro" id="IPR025736">
    <property type="entry name" value="PucR_C-HTH_dom"/>
</dbReference>
<dbReference type="AlphaFoldDB" id="A0A263BSE8"/>
<protein>
    <recommendedName>
        <fullName evidence="7">Carbohydrate diacid regulator</fullName>
    </recommendedName>
</protein>
<evidence type="ECO:0000256" key="1">
    <source>
        <dbReference type="ARBA" id="ARBA00006754"/>
    </source>
</evidence>
<evidence type="ECO:0000259" key="4">
    <source>
        <dbReference type="Pfam" id="PF17853"/>
    </source>
</evidence>
<dbReference type="InterPro" id="IPR051448">
    <property type="entry name" value="CdaR-like_regulators"/>
</dbReference>
<comment type="caution">
    <text evidence="5">The sequence shown here is derived from an EMBL/GenBank/DDBJ whole genome shotgun (WGS) entry which is preliminary data.</text>
</comment>
<dbReference type="PANTHER" id="PTHR33744:SF16">
    <property type="entry name" value="CARBOHYDRATE DIACID REGULATOR"/>
    <property type="match status" value="1"/>
</dbReference>
<dbReference type="InterPro" id="IPR041522">
    <property type="entry name" value="CdaR_GGDEF"/>
</dbReference>
<feature type="domain" description="CdaR GGDEF-like" evidence="4">
    <location>
        <begin position="153"/>
        <end position="275"/>
    </location>
</feature>
<dbReference type="InterPro" id="IPR042070">
    <property type="entry name" value="PucR_C-HTH_sf"/>
</dbReference>
<proteinExistence type="inferred from homology"/>
<dbReference type="Pfam" id="PF05651">
    <property type="entry name" value="Diacid_rec"/>
    <property type="match status" value="1"/>
</dbReference>
<reference evidence="6" key="1">
    <citation type="submission" date="2017-08" db="EMBL/GenBank/DDBJ databases">
        <authorList>
            <person name="Huang Z."/>
        </authorList>
    </citation>
    <scope>NUCLEOTIDE SEQUENCE [LARGE SCALE GENOMIC DNA]</scope>
    <source>
        <strain evidence="6">SA5d-4</strain>
    </source>
</reference>
<evidence type="ECO:0000259" key="2">
    <source>
        <dbReference type="Pfam" id="PF05651"/>
    </source>
</evidence>
<dbReference type="Pfam" id="PF17853">
    <property type="entry name" value="GGDEF_2"/>
    <property type="match status" value="1"/>
</dbReference>
<feature type="domain" description="Putative sugar diacid recognition" evidence="2">
    <location>
        <begin position="3"/>
        <end position="135"/>
    </location>
</feature>
<evidence type="ECO:0000259" key="3">
    <source>
        <dbReference type="Pfam" id="PF13556"/>
    </source>
</evidence>
<dbReference type="RefSeq" id="WP_094924928.1">
    <property type="nucleotide sequence ID" value="NZ_NPIA01000005.1"/>
</dbReference>
<organism evidence="5 6">
    <name type="scientific">Lottiidibacillus patelloidae</name>
    <dbReference type="NCBI Taxonomy" id="2670334"/>
    <lineage>
        <taxon>Bacteria</taxon>
        <taxon>Bacillati</taxon>
        <taxon>Bacillota</taxon>
        <taxon>Bacilli</taxon>
        <taxon>Bacillales</taxon>
        <taxon>Bacillaceae</taxon>
        <taxon>Lottiidibacillus</taxon>
    </lineage>
</organism>
<accession>A0A263BSE8</accession>
<name>A0A263BSE8_9BACI</name>
<dbReference type="Pfam" id="PF13556">
    <property type="entry name" value="HTH_30"/>
    <property type="match status" value="1"/>
</dbReference>
<evidence type="ECO:0000313" key="5">
    <source>
        <dbReference type="EMBL" id="OZM56643.1"/>
    </source>
</evidence>
<feature type="domain" description="PucR C-terminal helix-turn-helix" evidence="3">
    <location>
        <begin position="324"/>
        <end position="376"/>
    </location>
</feature>
<keyword evidence="6" id="KW-1185">Reference proteome</keyword>
<gene>
    <name evidence="5" type="ORF">CIB95_10485</name>
</gene>
<dbReference type="Gene3D" id="1.10.10.2840">
    <property type="entry name" value="PucR C-terminal helix-turn-helix domain"/>
    <property type="match status" value="1"/>
</dbReference>
<comment type="similarity">
    <text evidence="1">Belongs to the CdaR family.</text>
</comment>
<dbReference type="EMBL" id="NPIA01000005">
    <property type="protein sequence ID" value="OZM56643.1"/>
    <property type="molecule type" value="Genomic_DNA"/>
</dbReference>